<feature type="transmembrane region" description="Helical" evidence="1">
    <location>
        <begin position="231"/>
        <end position="251"/>
    </location>
</feature>
<reference evidence="2 3" key="1">
    <citation type="submission" date="2020-03" db="EMBL/GenBank/DDBJ databases">
        <title>Metabolic flexibility allows generalist bacteria to become dominant in a frequently disturbed ecosystem.</title>
        <authorList>
            <person name="Chen Y.-J."/>
            <person name="Leung P.M."/>
            <person name="Bay S.K."/>
            <person name="Hugenholtz P."/>
            <person name="Kessler A.J."/>
            <person name="Shelley G."/>
            <person name="Waite D.W."/>
            <person name="Cook P.L."/>
            <person name="Greening C."/>
        </authorList>
    </citation>
    <scope>NUCLEOTIDE SEQUENCE [LARGE SCALE GENOMIC DNA]</scope>
    <source>
        <strain evidence="2">SS_bin_28</strain>
    </source>
</reference>
<protein>
    <submittedName>
        <fullName evidence="2">Uncharacterized protein</fullName>
    </submittedName>
</protein>
<evidence type="ECO:0000256" key="1">
    <source>
        <dbReference type="SAM" id="Phobius"/>
    </source>
</evidence>
<comment type="caution">
    <text evidence="2">The sequence shown here is derived from an EMBL/GenBank/DDBJ whole genome shotgun (WGS) entry which is preliminary data.</text>
</comment>
<feature type="transmembrane region" description="Helical" evidence="1">
    <location>
        <begin position="29"/>
        <end position="50"/>
    </location>
</feature>
<keyword evidence="1" id="KW-0812">Transmembrane</keyword>
<accession>A0A7Y2E7D1</accession>
<dbReference type="EMBL" id="JABDJR010000110">
    <property type="protein sequence ID" value="NNF05702.1"/>
    <property type="molecule type" value="Genomic_DNA"/>
</dbReference>
<name>A0A7Y2E7D1_UNCEI</name>
<keyword evidence="1" id="KW-0472">Membrane</keyword>
<dbReference type="AlphaFoldDB" id="A0A7Y2E7D1"/>
<feature type="transmembrane region" description="Helical" evidence="1">
    <location>
        <begin position="186"/>
        <end position="205"/>
    </location>
</feature>
<keyword evidence="1" id="KW-1133">Transmembrane helix</keyword>
<organism evidence="2 3">
    <name type="scientific">Eiseniibacteriota bacterium</name>
    <dbReference type="NCBI Taxonomy" id="2212470"/>
    <lineage>
        <taxon>Bacteria</taxon>
        <taxon>Candidatus Eiseniibacteriota</taxon>
    </lineage>
</organism>
<evidence type="ECO:0000313" key="3">
    <source>
        <dbReference type="Proteomes" id="UP000547674"/>
    </source>
</evidence>
<feature type="transmembrane region" description="Helical" evidence="1">
    <location>
        <begin position="118"/>
        <end position="138"/>
    </location>
</feature>
<gene>
    <name evidence="2" type="ORF">HKN21_02970</name>
</gene>
<dbReference type="Proteomes" id="UP000547674">
    <property type="component" value="Unassembled WGS sequence"/>
</dbReference>
<evidence type="ECO:0000313" key="2">
    <source>
        <dbReference type="EMBL" id="NNF05702.1"/>
    </source>
</evidence>
<sequence length="262" mass="28013">MSLDKAPSSAHVIWAIARRELGIAWRRKLVKMLFILSLLPPLGVGIALVVRMMAKEAVGFDLEWDPVTWLFRFQTGPVALIALGLGTPSVARDRAEEVLYLYAVRPVSPWHYTAGKMVAVAVPTMMLLVIPSIVLAILRDSILGDLVGPSESFLLVLKATLAAIVMGVGFAGVCVGPSAATRRGRWALLIALAVFGFPEPFKIIYGLDGIAMFPTSATADLQQALFDGNNVLLGFTGGAVLLVYGVLGALLTRARVATEMTP</sequence>
<feature type="transmembrane region" description="Helical" evidence="1">
    <location>
        <begin position="70"/>
        <end position="91"/>
    </location>
</feature>
<proteinExistence type="predicted"/>
<feature type="transmembrane region" description="Helical" evidence="1">
    <location>
        <begin position="153"/>
        <end position="174"/>
    </location>
</feature>